<evidence type="ECO:0000313" key="2">
    <source>
        <dbReference type="EMBL" id="GMF70786.1"/>
    </source>
</evidence>
<organism evidence="2 3">
    <name type="scientific">Phytophthora fragariaefolia</name>
    <dbReference type="NCBI Taxonomy" id="1490495"/>
    <lineage>
        <taxon>Eukaryota</taxon>
        <taxon>Sar</taxon>
        <taxon>Stramenopiles</taxon>
        <taxon>Oomycota</taxon>
        <taxon>Peronosporomycetes</taxon>
        <taxon>Peronosporales</taxon>
        <taxon>Peronosporaceae</taxon>
        <taxon>Phytophthora</taxon>
    </lineage>
</organism>
<comment type="caution">
    <text evidence="2">The sequence shown here is derived from an EMBL/GenBank/DDBJ whole genome shotgun (WGS) entry which is preliminary data.</text>
</comment>
<dbReference type="Proteomes" id="UP001165121">
    <property type="component" value="Unassembled WGS sequence"/>
</dbReference>
<evidence type="ECO:0000313" key="3">
    <source>
        <dbReference type="Proteomes" id="UP001165121"/>
    </source>
</evidence>
<accession>A0A9W7DDX9</accession>
<feature type="compositionally biased region" description="Polar residues" evidence="1">
    <location>
        <begin position="1"/>
        <end position="19"/>
    </location>
</feature>
<dbReference type="EMBL" id="BSXT01009223">
    <property type="protein sequence ID" value="GMF70786.1"/>
    <property type="molecule type" value="Genomic_DNA"/>
</dbReference>
<protein>
    <submittedName>
        <fullName evidence="2">Unnamed protein product</fullName>
    </submittedName>
</protein>
<evidence type="ECO:0000256" key="1">
    <source>
        <dbReference type="SAM" id="MobiDB-lite"/>
    </source>
</evidence>
<feature type="compositionally biased region" description="Basic and acidic residues" evidence="1">
    <location>
        <begin position="41"/>
        <end position="64"/>
    </location>
</feature>
<keyword evidence="3" id="KW-1185">Reference proteome</keyword>
<feature type="region of interest" description="Disordered" evidence="1">
    <location>
        <begin position="1"/>
        <end position="122"/>
    </location>
</feature>
<dbReference type="AlphaFoldDB" id="A0A9W7DDX9"/>
<reference evidence="2" key="1">
    <citation type="submission" date="2023-04" db="EMBL/GenBank/DDBJ databases">
        <title>Phytophthora fragariaefolia NBRC 109709.</title>
        <authorList>
            <person name="Ichikawa N."/>
            <person name="Sato H."/>
            <person name="Tonouchi N."/>
        </authorList>
    </citation>
    <scope>NUCLEOTIDE SEQUENCE</scope>
    <source>
        <strain evidence="2">NBRC 109709</strain>
    </source>
</reference>
<sequence length="122" mass="13123">MVKTPANTKGTTPVTTGGRSSARPRSEDAATKVTVSTPRSVKFDRVDDQDHGSDGDGSENELKMKGPRPILDDEEVDELTMAVGKSGAPRPIARRQDRSSTRSLQLAPWRPTSGPPQGIGRR</sequence>
<name>A0A9W7DDX9_9STRA</name>
<proteinExistence type="predicted"/>
<gene>
    <name evidence="2" type="ORF">Pfra01_002854400</name>
</gene>